<keyword evidence="2" id="KW-1185">Reference proteome</keyword>
<name>A0ABQ7HY67_9MICR</name>
<evidence type="ECO:0000313" key="1">
    <source>
        <dbReference type="EMBL" id="KAF7683121.1"/>
    </source>
</evidence>
<proteinExistence type="predicted"/>
<dbReference type="EMBL" id="SBIQ01000127">
    <property type="protein sequence ID" value="KAF7683121.1"/>
    <property type="molecule type" value="Genomic_DNA"/>
</dbReference>
<evidence type="ECO:0000313" key="2">
    <source>
        <dbReference type="Proteomes" id="UP001516464"/>
    </source>
</evidence>
<dbReference type="Proteomes" id="UP001516464">
    <property type="component" value="Unassembled WGS sequence"/>
</dbReference>
<gene>
    <name evidence="1" type="ORF">TCON_1668</name>
</gene>
<organism evidence="1 2">
    <name type="scientific">Astathelohania contejeani</name>
    <dbReference type="NCBI Taxonomy" id="164912"/>
    <lineage>
        <taxon>Eukaryota</taxon>
        <taxon>Fungi</taxon>
        <taxon>Fungi incertae sedis</taxon>
        <taxon>Microsporidia</taxon>
        <taxon>Astathelohaniidae</taxon>
        <taxon>Astathelohania</taxon>
    </lineage>
</organism>
<sequence length="223" mass="26489">MVLDYGIYFSKQFGMAILHKKIIISDKIYLKMISNKPIEYTSKIVNIIKDPRMILRDDGGPTKEKLKLYIAACNKEYRPNISSGSSFSQYIHTLLNLDPQAWRQLYYTNTELFYRLAEAWNLDAKDIRRMCLYTKNYLEVMDIAKEEINKIVVNYEKMLKQIFDNEENLEYCDINNVFYPEVVLFNQYGMKKKDLAFSGFYNSVNERGIMYYIKSRLDNRRVG</sequence>
<reference evidence="1 2" key="1">
    <citation type="submission" date="2019-01" db="EMBL/GenBank/DDBJ databases">
        <title>Genomes sequencing and comparative genomics of infectious freshwater microsporidia, Cucumispora dikerogammari and Thelohania contejeani.</title>
        <authorList>
            <person name="Cormier A."/>
            <person name="Giraud I."/>
            <person name="Wattier R."/>
            <person name="Teixeira M."/>
            <person name="Grandjean F."/>
            <person name="Rigaud T."/>
            <person name="Cordaux R."/>
        </authorList>
    </citation>
    <scope>NUCLEOTIDE SEQUENCE [LARGE SCALE GENOMIC DNA]</scope>
    <source>
        <strain evidence="1">T1</strain>
        <tissue evidence="1">Spores</tissue>
    </source>
</reference>
<accession>A0ABQ7HY67</accession>
<comment type="caution">
    <text evidence="1">The sequence shown here is derived from an EMBL/GenBank/DDBJ whole genome shotgun (WGS) entry which is preliminary data.</text>
</comment>
<protein>
    <submittedName>
        <fullName evidence="1">Uncharacterized protein</fullName>
    </submittedName>
</protein>